<dbReference type="CDD" id="cd13182">
    <property type="entry name" value="EVH1-like_Dcp1"/>
    <property type="match status" value="1"/>
</dbReference>
<evidence type="ECO:0000256" key="5">
    <source>
        <dbReference type="SAM" id="MobiDB-lite"/>
    </source>
</evidence>
<dbReference type="Gene3D" id="2.30.29.30">
    <property type="entry name" value="Pleckstrin-homology domain (PH domain)/Phosphotyrosine-binding domain (PTB)"/>
    <property type="match status" value="1"/>
</dbReference>
<dbReference type="Pfam" id="PF06058">
    <property type="entry name" value="DCP1"/>
    <property type="match status" value="1"/>
</dbReference>
<organism evidence="6">
    <name type="scientific">Araucaria cunninghamii</name>
    <name type="common">Hoop pine</name>
    <name type="synonym">Moreton Bay pine</name>
    <dbReference type="NCBI Taxonomy" id="56994"/>
    <lineage>
        <taxon>Eukaryota</taxon>
        <taxon>Viridiplantae</taxon>
        <taxon>Streptophyta</taxon>
        <taxon>Embryophyta</taxon>
        <taxon>Tracheophyta</taxon>
        <taxon>Spermatophyta</taxon>
        <taxon>Pinopsida</taxon>
        <taxon>Pinidae</taxon>
        <taxon>Conifers II</taxon>
        <taxon>Araucariales</taxon>
        <taxon>Araucariaceae</taxon>
        <taxon>Araucaria</taxon>
    </lineage>
</organism>
<dbReference type="SUPFAM" id="SSF50729">
    <property type="entry name" value="PH domain-like"/>
    <property type="match status" value="1"/>
</dbReference>
<keyword evidence="4" id="KW-0507">mRNA processing</keyword>
<comment type="similarity">
    <text evidence="2">Belongs to the DCP1 family.</text>
</comment>
<protein>
    <recommendedName>
        <fullName evidence="7">WH1 domain-containing protein</fullName>
    </recommendedName>
</protein>
<evidence type="ECO:0000256" key="4">
    <source>
        <dbReference type="ARBA" id="ARBA00022664"/>
    </source>
</evidence>
<evidence type="ECO:0008006" key="7">
    <source>
        <dbReference type="Google" id="ProtNLM"/>
    </source>
</evidence>
<dbReference type="GO" id="GO:0006397">
    <property type="term" value="P:mRNA processing"/>
    <property type="evidence" value="ECO:0007669"/>
    <property type="project" value="UniProtKB-KW"/>
</dbReference>
<dbReference type="InterPro" id="IPR011993">
    <property type="entry name" value="PH-like_dom_sf"/>
</dbReference>
<dbReference type="AlphaFoldDB" id="A0A0D6R9X9"/>
<comment type="subcellular location">
    <subcellularLocation>
        <location evidence="1">Cytoplasm</location>
    </subcellularLocation>
</comment>
<feature type="region of interest" description="Disordered" evidence="5">
    <location>
        <begin position="217"/>
        <end position="266"/>
    </location>
</feature>
<name>A0A0D6R9X9_ARACU</name>
<evidence type="ECO:0000256" key="2">
    <source>
        <dbReference type="ARBA" id="ARBA00008778"/>
    </source>
</evidence>
<dbReference type="GO" id="GO:0008047">
    <property type="term" value="F:enzyme activator activity"/>
    <property type="evidence" value="ECO:0007669"/>
    <property type="project" value="InterPro"/>
</dbReference>
<dbReference type="PANTHER" id="PTHR16290:SF0">
    <property type="entry name" value="DECAPPING PROTEIN 1, ISOFORM A"/>
    <property type="match status" value="1"/>
</dbReference>
<dbReference type="GO" id="GO:0003729">
    <property type="term" value="F:mRNA binding"/>
    <property type="evidence" value="ECO:0007669"/>
    <property type="project" value="TreeGrafter"/>
</dbReference>
<dbReference type="GO" id="GO:0000290">
    <property type="term" value="P:deadenylation-dependent decapping of nuclear-transcribed mRNA"/>
    <property type="evidence" value="ECO:0007669"/>
    <property type="project" value="InterPro"/>
</dbReference>
<feature type="region of interest" description="Disordered" evidence="5">
    <location>
        <begin position="148"/>
        <end position="184"/>
    </location>
</feature>
<dbReference type="FunFam" id="2.30.29.30:FF:000159">
    <property type="entry name" value="mRNA-decapping enzyme-like protein"/>
    <property type="match status" value="1"/>
</dbReference>
<keyword evidence="3" id="KW-0963">Cytoplasm</keyword>
<evidence type="ECO:0000256" key="1">
    <source>
        <dbReference type="ARBA" id="ARBA00004496"/>
    </source>
</evidence>
<feature type="compositionally biased region" description="Low complexity" evidence="5">
    <location>
        <begin position="219"/>
        <end position="228"/>
    </location>
</feature>
<proteinExistence type="inferred from homology"/>
<dbReference type="InterPro" id="IPR010334">
    <property type="entry name" value="Dcp1"/>
</dbReference>
<evidence type="ECO:0000256" key="3">
    <source>
        <dbReference type="ARBA" id="ARBA00022490"/>
    </source>
</evidence>
<dbReference type="PANTHER" id="PTHR16290">
    <property type="entry name" value="TRANSCRIPTION FACTOR SMIF DECAPPING ENZYME DCP1"/>
    <property type="match status" value="1"/>
</dbReference>
<reference evidence="6" key="1">
    <citation type="submission" date="2015-03" db="EMBL/GenBank/DDBJ databases">
        <title>A transcriptome of Araucaria cunninghamii, an australian fine timber species.</title>
        <authorList>
            <person name="Jing Yi C.J.Y."/>
            <person name="Yin San L.Y.S."/>
            <person name="Abdul Karim S.S."/>
            <person name="Wan Azmi N.N."/>
            <person name="Hercus R.R."/>
            <person name="Croft L.L."/>
        </authorList>
    </citation>
    <scope>NUCLEOTIDE SEQUENCE</scope>
    <source>
        <strain evidence="6">MI0301</strain>
        <tissue evidence="6">Leaf</tissue>
    </source>
</reference>
<sequence length="359" mass="39656">MSQNGKLMPQLDQQSTKVLNLTVLQRIDPYVEEILTTAAHVTFYEFNVELSQWSRKDVEGSLFVVKRKTQPRFQFIVMNRRNTENLVEDLLGDFEYEVQVPYLLYRNAAQEVNGIWFYNPRECEEIASLFNRILSAFAKVPPKPKAFTPKSTEFQELERVPTSAIMEGPLEPTESAPSTSAEVSEEPFEHFFGGALHLNNLSNMTSSAPMKLSAVTHTLPSRSLSSSSPTPPPMPIPSPPLPLPSLPVGSMDGSEAGTSRHNAPVKPYLFVPPPSSTTLMPPPIFSKPTAPPLQPPSHGAPLLQPFPPPAPPLSLAPASSMSHGPVITRDGIRGALLKLVQNEHFIDMVYREMMNAHLS</sequence>
<dbReference type="GO" id="GO:0031087">
    <property type="term" value="P:deadenylation-independent decapping of nuclear-transcribed mRNA"/>
    <property type="evidence" value="ECO:0007669"/>
    <property type="project" value="TreeGrafter"/>
</dbReference>
<dbReference type="EMBL" id="GCKF01018990">
    <property type="protein sequence ID" value="JAG98755.1"/>
    <property type="molecule type" value="Transcribed_RNA"/>
</dbReference>
<dbReference type="GO" id="GO:0000932">
    <property type="term" value="C:P-body"/>
    <property type="evidence" value="ECO:0007669"/>
    <property type="project" value="TreeGrafter"/>
</dbReference>
<accession>A0A0D6R9X9</accession>
<feature type="compositionally biased region" description="Pro residues" evidence="5">
    <location>
        <begin position="229"/>
        <end position="245"/>
    </location>
</feature>
<evidence type="ECO:0000313" key="6">
    <source>
        <dbReference type="EMBL" id="JAG98755.1"/>
    </source>
</evidence>